<dbReference type="InterPro" id="IPR022385">
    <property type="entry name" value="Rhs_assc_core"/>
</dbReference>
<dbReference type="KEGG" id="ble:BleG1_0825"/>
<dbReference type="EMBL" id="CP003923">
    <property type="protein sequence ID" value="AIC93433.1"/>
    <property type="molecule type" value="Genomic_DNA"/>
</dbReference>
<dbReference type="eggNOG" id="COG3209">
    <property type="taxonomic scope" value="Bacteria"/>
</dbReference>
<dbReference type="Pfam" id="PF25023">
    <property type="entry name" value="TEN_YD-shell"/>
    <property type="match status" value="1"/>
</dbReference>
<dbReference type="PANTHER" id="PTHR32305:SF17">
    <property type="entry name" value="TRNA NUCLEASE WAPA"/>
    <property type="match status" value="1"/>
</dbReference>
<proteinExistence type="predicted"/>
<reference evidence="4 5" key="1">
    <citation type="journal article" date="2014" name="Gene">
        <title>A comparative genomic analysis of the alkalitolerant soil bacterium Bacillus lehensis G1.</title>
        <authorList>
            <person name="Noor Y.M."/>
            <person name="Samsulrizal N.H."/>
            <person name="Jema'on N.A."/>
            <person name="Low K.O."/>
            <person name="Ramli A.N."/>
            <person name="Alias N.I."/>
            <person name="Damis S.I."/>
            <person name="Fuzi S.F."/>
            <person name="Isa M.N."/>
            <person name="Murad A.M."/>
            <person name="Raih M.F."/>
            <person name="Bakar F.D."/>
            <person name="Najimudin N."/>
            <person name="Mahadi N.M."/>
            <person name="Illias R.M."/>
        </authorList>
    </citation>
    <scope>NUCLEOTIDE SEQUENCE [LARGE SCALE GENOMIC DNA]</scope>
    <source>
        <strain evidence="4 5">G1</strain>
    </source>
</reference>
<dbReference type="AlphaFoldDB" id="A0A060LYS1"/>
<dbReference type="HOGENOM" id="CLU_019775_1_1_9"/>
<sequence>MTNYHYDGDSLNVLYETNGSNAVTKSYTYSDAGQLVAMKKGSVKYYYHYNAHGDVIGISDKDGNRLATYEYDAWGNPLKVDETAAVKDNTYRYAGYQYDHETGMYYLMARYYEPKHGVFLSLDPDPGDEDDILTQNGYTYANNNPVMLVDPDGHIAWLGVNAGWAAIDGYRAYKAGKGWKGVAGAAAWGFIGGSKFKAAKKLYSSEKIATQRRSAVRNAWKQERDMIIRTGKGTRNWSNKRKAEIVNKGKAKGMIGHHIRNVKHHPKLAGNPNNIRFVSRKEHYRLHHNGRWWKKTTGKLMRR</sequence>
<keyword evidence="5" id="KW-1185">Reference proteome</keyword>
<evidence type="ECO:0000259" key="2">
    <source>
        <dbReference type="Pfam" id="PF15636"/>
    </source>
</evidence>
<feature type="domain" description="Tox-GHH" evidence="2">
    <location>
        <begin position="210"/>
        <end position="278"/>
    </location>
</feature>
<dbReference type="Pfam" id="PF15636">
    <property type="entry name" value="Tox-GHH"/>
    <property type="match status" value="1"/>
</dbReference>
<dbReference type="InterPro" id="IPR050708">
    <property type="entry name" value="T6SS_VgrG/RHS"/>
</dbReference>
<evidence type="ECO:0000259" key="3">
    <source>
        <dbReference type="Pfam" id="PF25023"/>
    </source>
</evidence>
<dbReference type="Proteomes" id="UP000027142">
    <property type="component" value="Chromosome"/>
</dbReference>
<evidence type="ECO:0000313" key="4">
    <source>
        <dbReference type="EMBL" id="AIC93433.1"/>
    </source>
</evidence>
<evidence type="ECO:0000256" key="1">
    <source>
        <dbReference type="ARBA" id="ARBA00022737"/>
    </source>
</evidence>
<dbReference type="InterPro" id="IPR028916">
    <property type="entry name" value="Tox-GHH_dom"/>
</dbReference>
<feature type="domain" description="Teneurin-like YD-shell" evidence="3">
    <location>
        <begin position="21"/>
        <end position="146"/>
    </location>
</feature>
<evidence type="ECO:0000313" key="5">
    <source>
        <dbReference type="Proteomes" id="UP000027142"/>
    </source>
</evidence>
<organism evidence="4 5">
    <name type="scientific">Shouchella lehensis G1</name>
    <dbReference type="NCBI Taxonomy" id="1246626"/>
    <lineage>
        <taxon>Bacteria</taxon>
        <taxon>Bacillati</taxon>
        <taxon>Bacillota</taxon>
        <taxon>Bacilli</taxon>
        <taxon>Bacillales</taxon>
        <taxon>Bacillaceae</taxon>
        <taxon>Shouchella</taxon>
    </lineage>
</organism>
<dbReference type="PANTHER" id="PTHR32305">
    <property type="match status" value="1"/>
</dbReference>
<gene>
    <name evidence="4" type="ORF">BleG1_0825</name>
</gene>
<dbReference type="InterPro" id="IPR056823">
    <property type="entry name" value="TEN-like_YD-shell"/>
</dbReference>
<dbReference type="STRING" id="1246626.BleG1_0825"/>
<dbReference type="NCBIfam" id="TIGR03696">
    <property type="entry name" value="Rhs_assc_core"/>
    <property type="match status" value="1"/>
</dbReference>
<protein>
    <submittedName>
        <fullName evidence="4">Cell-wall associated polypeptide</fullName>
    </submittedName>
</protein>
<dbReference type="Gene3D" id="2.180.10.10">
    <property type="entry name" value="RHS repeat-associated core"/>
    <property type="match status" value="1"/>
</dbReference>
<name>A0A060LYS1_9BACI</name>
<keyword evidence="1" id="KW-0677">Repeat</keyword>
<accession>A0A060LYS1</accession>
<dbReference type="OrthoDB" id="41445at2"/>
<dbReference type="PATRIC" id="fig|1246626.3.peg.826"/>